<comment type="similarity">
    <text evidence="10">Belongs to the DNA polymerase type-X family.</text>
</comment>
<reference evidence="12" key="1">
    <citation type="submission" date="2021-01" db="EMBL/GenBank/DDBJ databases">
        <title>Metabolic potential, ecology and presence of endohyphal bacteria is reflected in genomic diversity of Mucoromycotina.</title>
        <authorList>
            <person name="Muszewska A."/>
            <person name="Okrasinska A."/>
            <person name="Steczkiewicz K."/>
            <person name="Drgas O."/>
            <person name="Orlowska M."/>
            <person name="Perlinska-Lenart U."/>
            <person name="Aleksandrzak-Piekarczyk T."/>
            <person name="Szatraj K."/>
            <person name="Zielenkiewicz U."/>
            <person name="Pilsyk S."/>
            <person name="Malc E."/>
            <person name="Mieczkowski P."/>
            <person name="Kruszewska J.S."/>
            <person name="Biernat P."/>
            <person name="Pawlowska J."/>
        </authorList>
    </citation>
    <scope>NUCLEOTIDE SEQUENCE</scope>
    <source>
        <strain evidence="12">WA0000018081</strain>
    </source>
</reference>
<comment type="caution">
    <text evidence="12">The sequence shown here is derived from an EMBL/GenBank/DDBJ whole genome shotgun (WGS) entry which is preliminary data.</text>
</comment>
<keyword evidence="10" id="KW-0539">Nucleus</keyword>
<dbReference type="InterPro" id="IPR027421">
    <property type="entry name" value="DNA_pol_lamdba_lyase_dom_sf"/>
</dbReference>
<protein>
    <recommendedName>
        <fullName evidence="10">DNA polymerase</fullName>
        <ecNumber evidence="10">2.7.7.7</ecNumber>
    </recommendedName>
</protein>
<sequence>MSNIFNNIKVYIIPIKLSEYELAYFCRLVDKHGLLLSGSVCQNQKESTLILTALRSLSRINRNIKNHEIPVIDIQWLKGCDKANDLLSFNGYILVEPIQQPTLQQSVEQSAEILNRKFSSLPPEKLLFEDSPNSRYLYVKYISENGDSDDEENIDIDPSFINTKYECLRPTPYAPMFNKRLVSLLLILEKKRTFDNEDRRSLSYRHAISAIKAYPREIKSSKEAAKIIGVGKKMAEKIRVFLNTGTIEEAELLRSDEKFRTLSLFNRVFGAGVVTANSWWNLGYRTLQEVLDKENISSVLSIGINLLPDFDQLMSREDVEEIIEIVKKELQDIDDNSFVIPVGGYRRGKEKNGDVDLLVSSSKSVTGLLDQLTKRLITKGFLKHKLWNSTRDSQNRRLIDNFEKCFCSFLQPSTRLHRQVDIIIVPSEELPMAVLGWTGSRQFERSIRDYAKKEKGLSVNNQSIHKLVCGSKQKLTVTSERESFEIIGIPYIEPELRNC</sequence>
<dbReference type="Pfam" id="PF14791">
    <property type="entry name" value="DNA_pol_B_thumb"/>
    <property type="match status" value="1"/>
</dbReference>
<evidence type="ECO:0000256" key="4">
    <source>
        <dbReference type="ARBA" id="ARBA00022763"/>
    </source>
</evidence>
<dbReference type="Gene3D" id="1.10.150.20">
    <property type="entry name" value="5' to 3' exonuclease, C-terminal subdomain"/>
    <property type="match status" value="1"/>
</dbReference>
<dbReference type="GO" id="GO:0005634">
    <property type="term" value="C:nucleus"/>
    <property type="evidence" value="ECO:0007669"/>
    <property type="project" value="UniProtKB-SubCell"/>
</dbReference>
<dbReference type="GO" id="GO:0003677">
    <property type="term" value="F:DNA binding"/>
    <property type="evidence" value="ECO:0007669"/>
    <property type="project" value="UniProtKB-UniRule"/>
</dbReference>
<dbReference type="InterPro" id="IPR022312">
    <property type="entry name" value="DNA_pol_X"/>
</dbReference>
<dbReference type="Pfam" id="PF10391">
    <property type="entry name" value="DNA_pol_lambd_f"/>
    <property type="match status" value="1"/>
</dbReference>
<dbReference type="SMART" id="SM00483">
    <property type="entry name" value="POLXc"/>
    <property type="match status" value="1"/>
</dbReference>
<dbReference type="Proteomes" id="UP000613177">
    <property type="component" value="Unassembled WGS sequence"/>
</dbReference>
<keyword evidence="7" id="KW-0456">Lyase</keyword>
<dbReference type="SUPFAM" id="SSF81301">
    <property type="entry name" value="Nucleotidyltransferase"/>
    <property type="match status" value="1"/>
</dbReference>
<dbReference type="EMBL" id="JAEPRE010000030">
    <property type="protein sequence ID" value="KAG2235591.1"/>
    <property type="molecule type" value="Genomic_DNA"/>
</dbReference>
<dbReference type="InterPro" id="IPR037160">
    <property type="entry name" value="DNA_Pol_thumb_sf"/>
</dbReference>
<dbReference type="InterPro" id="IPR001357">
    <property type="entry name" value="BRCT_dom"/>
</dbReference>
<evidence type="ECO:0000256" key="3">
    <source>
        <dbReference type="ARBA" id="ARBA00022695"/>
    </source>
</evidence>
<name>A0A8H7SWA8_9FUNG</name>
<dbReference type="AlphaFoldDB" id="A0A8H7SWA8"/>
<dbReference type="InterPro" id="IPR002008">
    <property type="entry name" value="DNA_pol_X_beta-like"/>
</dbReference>
<dbReference type="Pfam" id="PF14716">
    <property type="entry name" value="HHH_8"/>
    <property type="match status" value="1"/>
</dbReference>
<evidence type="ECO:0000313" key="13">
    <source>
        <dbReference type="Proteomes" id="UP000613177"/>
    </source>
</evidence>
<evidence type="ECO:0000256" key="5">
    <source>
        <dbReference type="ARBA" id="ARBA00022932"/>
    </source>
</evidence>
<dbReference type="Gene3D" id="1.10.150.110">
    <property type="entry name" value="DNA polymerase beta, N-terminal domain-like"/>
    <property type="match status" value="1"/>
</dbReference>
<dbReference type="InterPro" id="IPR028207">
    <property type="entry name" value="DNA_pol_B_palm_palm"/>
</dbReference>
<keyword evidence="4 10" id="KW-0227">DNA damage</keyword>
<dbReference type="GO" id="GO:0006303">
    <property type="term" value="P:double-strand break repair via nonhomologous end joining"/>
    <property type="evidence" value="ECO:0007669"/>
    <property type="project" value="TreeGrafter"/>
</dbReference>
<evidence type="ECO:0000256" key="9">
    <source>
        <dbReference type="PIRSR" id="PIRSR622312-50"/>
    </source>
</evidence>
<keyword evidence="6 10" id="KW-0234">DNA repair</keyword>
<dbReference type="Gene3D" id="3.30.210.10">
    <property type="entry name" value="DNA polymerase, thumb domain"/>
    <property type="match status" value="1"/>
</dbReference>
<dbReference type="SUPFAM" id="SSF47802">
    <property type="entry name" value="DNA polymerase beta, N-terminal domain-like"/>
    <property type="match status" value="1"/>
</dbReference>
<dbReference type="InterPro" id="IPR002054">
    <property type="entry name" value="DNA-dir_DNA_pol_X"/>
</dbReference>
<dbReference type="PRINTS" id="PR00869">
    <property type="entry name" value="DNAPOLX"/>
</dbReference>
<dbReference type="PROSITE" id="PS50172">
    <property type="entry name" value="BRCT"/>
    <property type="match status" value="1"/>
</dbReference>
<accession>A0A8H7SWA8</accession>
<feature type="domain" description="BRCT" evidence="11">
    <location>
        <begin position="1"/>
        <end position="94"/>
    </location>
</feature>
<comment type="subcellular location">
    <subcellularLocation>
        <location evidence="10">Nucleus</location>
    </subcellularLocation>
</comment>
<dbReference type="PANTHER" id="PTHR11276:SF40">
    <property type="entry name" value="BRCT DOMAIN-CONTAINING PROTEIN"/>
    <property type="match status" value="1"/>
</dbReference>
<dbReference type="GO" id="GO:0046872">
    <property type="term" value="F:metal ion binding"/>
    <property type="evidence" value="ECO:0007669"/>
    <property type="project" value="UniProtKB-UniRule"/>
</dbReference>
<organism evidence="12 13">
    <name type="scientific">Thamnidium elegans</name>
    <dbReference type="NCBI Taxonomy" id="101142"/>
    <lineage>
        <taxon>Eukaryota</taxon>
        <taxon>Fungi</taxon>
        <taxon>Fungi incertae sedis</taxon>
        <taxon>Mucoromycota</taxon>
        <taxon>Mucoromycotina</taxon>
        <taxon>Mucoromycetes</taxon>
        <taxon>Mucorales</taxon>
        <taxon>Mucorineae</taxon>
        <taxon>Mucoraceae</taxon>
        <taxon>Thamnidium</taxon>
    </lineage>
</organism>
<proteinExistence type="inferred from homology"/>
<dbReference type="InterPro" id="IPR043519">
    <property type="entry name" value="NT_sf"/>
</dbReference>
<dbReference type="InterPro" id="IPR010996">
    <property type="entry name" value="HHH_MUS81"/>
</dbReference>
<dbReference type="CDD" id="cd00141">
    <property type="entry name" value="NT_POLXc"/>
    <property type="match status" value="1"/>
</dbReference>
<dbReference type="InterPro" id="IPR029398">
    <property type="entry name" value="PolB_thumb"/>
</dbReference>
<dbReference type="SUPFAM" id="SSF52113">
    <property type="entry name" value="BRCT domain"/>
    <property type="match status" value="1"/>
</dbReference>
<keyword evidence="5 10" id="KW-0239">DNA-directed DNA polymerase</keyword>
<dbReference type="InterPro" id="IPR036420">
    <property type="entry name" value="BRCT_dom_sf"/>
</dbReference>
<dbReference type="Gene3D" id="3.30.460.10">
    <property type="entry name" value="Beta Polymerase, domain 2"/>
    <property type="match status" value="1"/>
</dbReference>
<comment type="function">
    <text evidence="10">DNA polymerase that functions in several pathways of DNA repair. Involved in base excision repair (BER) responsible for repair of lesions that give rise to abasic (AP) sites in DNA. Also contributes to DNA double-strand break repair by non-homologous end joining and homologous recombination. Has both template-dependent and template-independent (terminal transferase) DNA polymerase activities. Has also a 5'-deoxyribose-5-phosphate lyase (dRP lyase) activity.</text>
</comment>
<comment type="cofactor">
    <cofactor evidence="1">
        <name>Mn(2+)</name>
        <dbReference type="ChEBI" id="CHEBI:29035"/>
    </cofactor>
</comment>
<keyword evidence="3 10" id="KW-0548">Nucleotidyltransferase</keyword>
<gene>
    <name evidence="12" type="ORF">INT48_002365</name>
</gene>
<evidence type="ECO:0000256" key="1">
    <source>
        <dbReference type="ARBA" id="ARBA00001936"/>
    </source>
</evidence>
<evidence type="ECO:0000256" key="8">
    <source>
        <dbReference type="ARBA" id="ARBA00049244"/>
    </source>
</evidence>
<dbReference type="InterPro" id="IPR018944">
    <property type="entry name" value="DNA_pol_lambd_fingers_domain"/>
</dbReference>
<evidence type="ECO:0000256" key="7">
    <source>
        <dbReference type="ARBA" id="ARBA00023239"/>
    </source>
</evidence>
<dbReference type="Gene3D" id="3.40.50.10190">
    <property type="entry name" value="BRCT domain"/>
    <property type="match status" value="1"/>
</dbReference>
<evidence type="ECO:0000256" key="2">
    <source>
        <dbReference type="ARBA" id="ARBA00022679"/>
    </source>
</evidence>
<dbReference type="EC" id="2.7.7.7" evidence="10"/>
<dbReference type="GO" id="GO:0016829">
    <property type="term" value="F:lyase activity"/>
    <property type="evidence" value="ECO:0007669"/>
    <property type="project" value="UniProtKB-KW"/>
</dbReference>
<evidence type="ECO:0000313" key="12">
    <source>
        <dbReference type="EMBL" id="KAG2235591.1"/>
    </source>
</evidence>
<dbReference type="PANTHER" id="PTHR11276">
    <property type="entry name" value="DNA POLYMERASE TYPE-X FAMILY MEMBER"/>
    <property type="match status" value="1"/>
</dbReference>
<evidence type="ECO:0000256" key="10">
    <source>
        <dbReference type="RuleBase" id="RU366014"/>
    </source>
</evidence>
<dbReference type="GO" id="GO:0003887">
    <property type="term" value="F:DNA-directed DNA polymerase activity"/>
    <property type="evidence" value="ECO:0007669"/>
    <property type="project" value="UniProtKB-UniRule"/>
</dbReference>
<keyword evidence="13" id="KW-1185">Reference proteome</keyword>
<feature type="active site" description="Nucleophile; Schiff-base intermediate with DNA; for 5'-dRP lyase activity" evidence="9">
    <location>
        <position position="237"/>
    </location>
</feature>
<comment type="catalytic activity">
    <reaction evidence="8 10">
        <text>DNA(n) + a 2'-deoxyribonucleoside 5'-triphosphate = DNA(n+1) + diphosphate</text>
        <dbReference type="Rhea" id="RHEA:22508"/>
        <dbReference type="Rhea" id="RHEA-COMP:17339"/>
        <dbReference type="Rhea" id="RHEA-COMP:17340"/>
        <dbReference type="ChEBI" id="CHEBI:33019"/>
        <dbReference type="ChEBI" id="CHEBI:61560"/>
        <dbReference type="ChEBI" id="CHEBI:173112"/>
        <dbReference type="EC" id="2.7.7.7"/>
    </reaction>
</comment>
<keyword evidence="2 10" id="KW-0808">Transferase</keyword>
<dbReference type="Pfam" id="PF14792">
    <property type="entry name" value="DNA_pol_B_palm"/>
    <property type="match status" value="1"/>
</dbReference>
<evidence type="ECO:0000256" key="6">
    <source>
        <dbReference type="ARBA" id="ARBA00023204"/>
    </source>
</evidence>
<evidence type="ECO:0000259" key="11">
    <source>
        <dbReference type="PROSITE" id="PS50172"/>
    </source>
</evidence>
<dbReference type="PRINTS" id="PR00870">
    <property type="entry name" value="DNAPOLXBETA"/>
</dbReference>
<dbReference type="SUPFAM" id="SSF81585">
    <property type="entry name" value="PsbU/PolX domain-like"/>
    <property type="match status" value="1"/>
</dbReference>